<evidence type="ECO:0000313" key="2">
    <source>
        <dbReference type="EMBL" id="SES78708.1"/>
    </source>
</evidence>
<evidence type="ECO:0000313" key="3">
    <source>
        <dbReference type="Proteomes" id="UP000198762"/>
    </source>
</evidence>
<gene>
    <name evidence="2" type="ORF">SAMN04487962_101543</name>
</gene>
<name>A0A1H9ZAY8_9GAMM</name>
<dbReference type="SMART" id="SM00953">
    <property type="entry name" value="RES"/>
    <property type="match status" value="1"/>
</dbReference>
<organism evidence="2 3">
    <name type="scientific">Marinobacter segnicrescens</name>
    <dbReference type="NCBI Taxonomy" id="430453"/>
    <lineage>
        <taxon>Bacteria</taxon>
        <taxon>Pseudomonadati</taxon>
        <taxon>Pseudomonadota</taxon>
        <taxon>Gammaproteobacteria</taxon>
        <taxon>Pseudomonadales</taxon>
        <taxon>Marinobacteraceae</taxon>
        <taxon>Marinobacter</taxon>
    </lineage>
</organism>
<dbReference type="STRING" id="430453.SAMN04487962_101543"/>
<dbReference type="RefSeq" id="WP_091848653.1">
    <property type="nucleotide sequence ID" value="NZ_FOHZ01000001.1"/>
</dbReference>
<reference evidence="3" key="1">
    <citation type="submission" date="2016-10" db="EMBL/GenBank/DDBJ databases">
        <authorList>
            <person name="Varghese N."/>
            <person name="Submissions S."/>
        </authorList>
    </citation>
    <scope>NUCLEOTIDE SEQUENCE [LARGE SCALE GENOMIC DNA]</scope>
    <source>
        <strain evidence="3">CGMCC 1.6489</strain>
    </source>
</reference>
<proteinExistence type="predicted"/>
<evidence type="ECO:0000259" key="1">
    <source>
        <dbReference type="SMART" id="SM00953"/>
    </source>
</evidence>
<accession>A0A1H9ZAY8</accession>
<dbReference type="Pfam" id="PF08808">
    <property type="entry name" value="RES"/>
    <property type="match status" value="1"/>
</dbReference>
<dbReference type="AlphaFoldDB" id="A0A1H9ZAY8"/>
<sequence length="272" mass="30567">MSYLERIYTQTGPLKGQVYRVAETQEKSATTDIVDTAEEQSRLEELLEESKPPYTHTDRGLHYLLKTPFRYPPLRYGSRFGRVFEKSLFYGSADTQTALVETAYYRLVFVRDTTKPFPRPVKSHHTIFEASVGVEKGLQLQSSAWRDVRDQLTHPSDYAFTQALGGEMREAGVQAFQFISARAVQVGLRAPDAEDRAAGKSKSGLNAVGLNWGVFTPKAFRRRQPSNFRPMIAVTTREHVSIVVTERDGTSTAAEFPADRFMVAGQLPRPAV</sequence>
<protein>
    <submittedName>
        <fullName evidence="2">RES domain-containing protein</fullName>
    </submittedName>
</protein>
<keyword evidence="3" id="KW-1185">Reference proteome</keyword>
<dbReference type="EMBL" id="FOHZ01000001">
    <property type="protein sequence ID" value="SES78708.1"/>
    <property type="molecule type" value="Genomic_DNA"/>
</dbReference>
<dbReference type="Proteomes" id="UP000198762">
    <property type="component" value="Unassembled WGS sequence"/>
</dbReference>
<feature type="domain" description="RES" evidence="1">
    <location>
        <begin position="68"/>
        <end position="226"/>
    </location>
</feature>
<dbReference type="OrthoDB" id="9799238at2"/>
<dbReference type="InterPro" id="IPR014914">
    <property type="entry name" value="RES_dom"/>
</dbReference>